<name>A0A2Z2NLP5_9GAMM</name>
<dbReference type="KEGG" id="gai:IMCC3135_09975"/>
<dbReference type="AlphaFoldDB" id="A0A2Z2NLP5"/>
<evidence type="ECO:0000313" key="1">
    <source>
        <dbReference type="EMBL" id="ASJ72089.1"/>
    </source>
</evidence>
<dbReference type="Proteomes" id="UP000250079">
    <property type="component" value="Chromosome"/>
</dbReference>
<keyword evidence="2" id="KW-1185">Reference proteome</keyword>
<evidence type="ECO:0000313" key="2">
    <source>
        <dbReference type="Proteomes" id="UP000250079"/>
    </source>
</evidence>
<dbReference type="EMBL" id="CP018632">
    <property type="protein sequence ID" value="ASJ72089.1"/>
    <property type="molecule type" value="Genomic_DNA"/>
</dbReference>
<gene>
    <name evidence="1" type="ORF">IMCC3135_09975</name>
</gene>
<accession>A0A2Z2NLP5</accession>
<proteinExistence type="predicted"/>
<dbReference type="OrthoDB" id="9816502at2"/>
<organism evidence="1 2">
    <name type="scientific">Granulosicoccus antarcticus IMCC3135</name>
    <dbReference type="NCBI Taxonomy" id="1192854"/>
    <lineage>
        <taxon>Bacteria</taxon>
        <taxon>Pseudomonadati</taxon>
        <taxon>Pseudomonadota</taxon>
        <taxon>Gammaproteobacteria</taxon>
        <taxon>Chromatiales</taxon>
        <taxon>Granulosicoccaceae</taxon>
        <taxon>Granulosicoccus</taxon>
    </lineage>
</organism>
<sequence>MSQFITFDSWRLTGLRSQVTSAGTVSFGVKLATDQGADTVSVTLPLAGPGQMVGLHQGAVRKMVPAHGAGDHRAGALAYLELRDPNLPWSFSFTGKPTLGLLCMPDDDEIQFSPTRVPNPVVTIKGGGARLPPIVAFDLMAHVHNGDGAAFARLLCPQELNPNTRYLAALVPLTVKGRIAALGDVPDPNIEGSGGPAWDTGTAALTVPALHWWRFGTGTSRGAEDMLRDLRRIELKANPETLPLSAESTQLLNLPPDTTTRRAPLLVNDLPDFSPLAALLNALSPHDDRGQLRMPLPSYGRLYAKKVNDKVNDAGPDLPDTELQWFAELNRTPSYRIMASLGAEVVRRHQDNIIGFLRDEAGAIDDANALLSRGHLSQRLAAALYAGMAKLSDEALLRFAAPALARIKTVDGSGAKIIRGTAYEAAGHPALRRRVSRGLMGKGSGGTLADAIVNVSQETRKAHDVAGTGGLRGWQRIIRRTDRIYIQDDKRLDPAALISHMRFEGPESLRAQADTIRDGVIDTTIVDVTETQLHPAGPQPLTASISSAAVREIRGALNPAVSIPPRLRARIKGAPEMGRTPLPRRLLHDPVWPEPIVELLFDLDPNALAPGLSDVPADSVVGLILDGAALEAVTVGANHELLRELVWRGLPVTKHPSPVRRAFPVLDTGGPASFDLEPVSMWGGSTPLGTHWGGKVGFMAIIRSEIFFKHPDTLCYLCAAKWSNDRREIDPNRNLSYPVAMGQIGLDMIYLGFEASADNMRGELTSAGSAGQFLVFEVPQDGLSFGLGGRNGAAKRSPAQIKAEGGWQSLDWDDLDANLLTSADFAGIRLDGLEWGASAAAMAGILLERPPMVALHGSDLLGPRS</sequence>
<protein>
    <submittedName>
        <fullName evidence="1">Uncharacterized protein</fullName>
    </submittedName>
</protein>
<reference evidence="1 2" key="1">
    <citation type="submission" date="2016-12" db="EMBL/GenBank/DDBJ databases">
        <authorList>
            <person name="Song W.-J."/>
            <person name="Kurnit D.M."/>
        </authorList>
    </citation>
    <scope>NUCLEOTIDE SEQUENCE [LARGE SCALE GENOMIC DNA]</scope>
    <source>
        <strain evidence="1 2">IMCC3135</strain>
    </source>
</reference>
<dbReference type="RefSeq" id="WP_088917442.1">
    <property type="nucleotide sequence ID" value="NZ_CP018632.1"/>
</dbReference>